<keyword evidence="4" id="KW-1185">Reference proteome</keyword>
<dbReference type="InterPro" id="IPR027051">
    <property type="entry name" value="XdhC_Rossmann_dom"/>
</dbReference>
<protein>
    <submittedName>
        <fullName evidence="3">XdhC family protein</fullName>
    </submittedName>
</protein>
<accession>A0ABV6KCS0</accession>
<dbReference type="Pfam" id="PF13478">
    <property type="entry name" value="XdhC_C"/>
    <property type="match status" value="1"/>
</dbReference>
<proteinExistence type="predicted"/>
<gene>
    <name evidence="3" type="ORF">ACFFHM_11615</name>
</gene>
<comment type="caution">
    <text evidence="3">The sequence shown here is derived from an EMBL/GenBank/DDBJ whole genome shotgun (WGS) entry which is preliminary data.</text>
</comment>
<evidence type="ECO:0000313" key="3">
    <source>
        <dbReference type="EMBL" id="MFC0471112.1"/>
    </source>
</evidence>
<evidence type="ECO:0000313" key="4">
    <source>
        <dbReference type="Proteomes" id="UP001589838"/>
    </source>
</evidence>
<dbReference type="RefSeq" id="WP_335958728.1">
    <property type="nucleotide sequence ID" value="NZ_JAXBLX010000002.1"/>
</dbReference>
<name>A0ABV6KCS0_9BACI</name>
<reference evidence="3 4" key="1">
    <citation type="submission" date="2024-09" db="EMBL/GenBank/DDBJ databases">
        <authorList>
            <person name="Sun Q."/>
            <person name="Mori K."/>
        </authorList>
    </citation>
    <scope>NUCLEOTIDE SEQUENCE [LARGE SCALE GENOMIC DNA]</scope>
    <source>
        <strain evidence="3 4">NCAIM B.02610</strain>
    </source>
</reference>
<dbReference type="Pfam" id="PF02625">
    <property type="entry name" value="XdhC_CoxI"/>
    <property type="match status" value="1"/>
</dbReference>
<dbReference type="InterPro" id="IPR052698">
    <property type="entry name" value="MoCofactor_Util/Proc"/>
</dbReference>
<dbReference type="EMBL" id="JBHLUX010000030">
    <property type="protein sequence ID" value="MFC0471112.1"/>
    <property type="molecule type" value="Genomic_DNA"/>
</dbReference>
<dbReference type="PANTHER" id="PTHR30388">
    <property type="entry name" value="ALDEHYDE OXIDOREDUCTASE MOLYBDENUM COFACTOR ASSEMBLY PROTEIN"/>
    <property type="match status" value="1"/>
</dbReference>
<feature type="domain" description="XdhC- CoxI" evidence="1">
    <location>
        <begin position="19"/>
        <end position="79"/>
    </location>
</feature>
<dbReference type="Gene3D" id="3.40.50.720">
    <property type="entry name" value="NAD(P)-binding Rossmann-like Domain"/>
    <property type="match status" value="1"/>
</dbReference>
<sequence length="367" mass="42310">MKELYKYLRMINKHPQSICALATVIEVEGSAYRHEGAKMLFMENYEQFGLISGGCLEEDLQIHAMNVIKEKKSKTLTYDLQSEDDLGWGQGAGCNGKIKVLVEPFYWQEKDHAGASLWHQVLAKFDQGDSIISVRGVGGELEGARLFFTTNGRKISCSPEFEEVLRDDVEQFYQDHRVFEYQFNVELKTHFIFELHESNDRLYIFGAGPDVEPIVRRAAEFDYCTIVIDPRDSRCNAFNFPQASLLVTEHPETFLNENSIKNNSYVLIMTHSFIRDQFIASYFINNPPKYLGILGPKRRTESLLHPNKIPEWIRSPVGIDIDAEGAEEISISIISELIKARNYKRAWNKKRKKNALLYRQEGGFFEK</sequence>
<dbReference type="InterPro" id="IPR003777">
    <property type="entry name" value="XdhC_CoxI"/>
</dbReference>
<dbReference type="Proteomes" id="UP001589838">
    <property type="component" value="Unassembled WGS sequence"/>
</dbReference>
<organism evidence="3 4">
    <name type="scientific">Halalkalibacter kiskunsagensis</name>
    <dbReference type="NCBI Taxonomy" id="1548599"/>
    <lineage>
        <taxon>Bacteria</taxon>
        <taxon>Bacillati</taxon>
        <taxon>Bacillota</taxon>
        <taxon>Bacilli</taxon>
        <taxon>Bacillales</taxon>
        <taxon>Bacillaceae</taxon>
        <taxon>Halalkalibacter</taxon>
    </lineage>
</organism>
<evidence type="ECO:0000259" key="2">
    <source>
        <dbReference type="Pfam" id="PF13478"/>
    </source>
</evidence>
<feature type="domain" description="XdhC Rossmann" evidence="2">
    <location>
        <begin position="202"/>
        <end position="337"/>
    </location>
</feature>
<dbReference type="PANTHER" id="PTHR30388:SF6">
    <property type="entry name" value="XANTHINE DEHYDROGENASE SUBUNIT A-RELATED"/>
    <property type="match status" value="1"/>
</dbReference>
<evidence type="ECO:0000259" key="1">
    <source>
        <dbReference type="Pfam" id="PF02625"/>
    </source>
</evidence>